<evidence type="ECO:0000259" key="4">
    <source>
        <dbReference type="Pfam" id="PF00089"/>
    </source>
</evidence>
<dbReference type="InterPro" id="IPR043504">
    <property type="entry name" value="Peptidase_S1_PA_chymotrypsin"/>
</dbReference>
<evidence type="ECO:0000313" key="6">
    <source>
        <dbReference type="Proteomes" id="UP000199529"/>
    </source>
</evidence>
<feature type="domain" description="Peptidase S1" evidence="4">
    <location>
        <begin position="31"/>
        <end position="118"/>
    </location>
</feature>
<feature type="chain" id="PRO_5038376339" evidence="3">
    <location>
        <begin position="26"/>
        <end position="173"/>
    </location>
</feature>
<protein>
    <submittedName>
        <fullName evidence="5">Trypsin</fullName>
    </submittedName>
</protein>
<keyword evidence="3" id="KW-0732">Signal</keyword>
<dbReference type="EMBL" id="FNOK01000118">
    <property type="protein sequence ID" value="SDZ58811.1"/>
    <property type="molecule type" value="Genomic_DNA"/>
</dbReference>
<evidence type="ECO:0000256" key="2">
    <source>
        <dbReference type="SAM" id="MobiDB-lite"/>
    </source>
</evidence>
<feature type="signal peptide" evidence="3">
    <location>
        <begin position="1"/>
        <end position="25"/>
    </location>
</feature>
<proteinExistence type="predicted"/>
<sequence length="173" mass="17942">MLRRMRSRSLLLGVALALTAPLVGAVPAQAIVGGAESTQPYSFMVSLQYDAPRPDGHRCGAVLIAPQWAVTAGHCANSPTGATAGVPRGWKVRVGSLDTTSGGEVTEIDEFYRRHNAYPVTFFVAPDLGVVVARSGMTDAPSRRHDPGGGVTGPGGIDRPLIGTRPPAGQVSS</sequence>
<dbReference type="InterPro" id="IPR050430">
    <property type="entry name" value="Peptidase_S1"/>
</dbReference>
<dbReference type="InterPro" id="IPR009003">
    <property type="entry name" value="Peptidase_S1_PA"/>
</dbReference>
<evidence type="ECO:0000313" key="5">
    <source>
        <dbReference type="EMBL" id="SDZ58811.1"/>
    </source>
</evidence>
<dbReference type="PROSITE" id="PS00134">
    <property type="entry name" value="TRYPSIN_HIS"/>
    <property type="match status" value="1"/>
</dbReference>
<evidence type="ECO:0000256" key="3">
    <source>
        <dbReference type="SAM" id="SignalP"/>
    </source>
</evidence>
<dbReference type="Proteomes" id="UP000199529">
    <property type="component" value="Unassembled WGS sequence"/>
</dbReference>
<dbReference type="SUPFAM" id="SSF50494">
    <property type="entry name" value="Trypsin-like serine proteases"/>
    <property type="match status" value="1"/>
</dbReference>
<dbReference type="Pfam" id="PF00089">
    <property type="entry name" value="Trypsin"/>
    <property type="match status" value="1"/>
</dbReference>
<name>A0A1H3U9P1_9PSEU</name>
<evidence type="ECO:0000256" key="1">
    <source>
        <dbReference type="ARBA" id="ARBA00023157"/>
    </source>
</evidence>
<gene>
    <name evidence="5" type="ORF">SAMN05216215_11188</name>
</gene>
<dbReference type="Gene3D" id="2.40.10.10">
    <property type="entry name" value="Trypsin-like serine proteases"/>
    <property type="match status" value="1"/>
</dbReference>
<accession>A0A1H3U9P1</accession>
<dbReference type="GO" id="GO:0006508">
    <property type="term" value="P:proteolysis"/>
    <property type="evidence" value="ECO:0007669"/>
    <property type="project" value="InterPro"/>
</dbReference>
<feature type="region of interest" description="Disordered" evidence="2">
    <location>
        <begin position="138"/>
        <end position="173"/>
    </location>
</feature>
<keyword evidence="1" id="KW-1015">Disulfide bond</keyword>
<dbReference type="InterPro" id="IPR018114">
    <property type="entry name" value="TRYPSIN_HIS"/>
</dbReference>
<keyword evidence="6" id="KW-1185">Reference proteome</keyword>
<dbReference type="AlphaFoldDB" id="A0A1H3U9P1"/>
<dbReference type="PANTHER" id="PTHR24276:SF91">
    <property type="entry name" value="AT26814P-RELATED"/>
    <property type="match status" value="1"/>
</dbReference>
<dbReference type="STRING" id="418495.SAMN05216215_11188"/>
<reference evidence="6" key="1">
    <citation type="submission" date="2016-10" db="EMBL/GenBank/DDBJ databases">
        <authorList>
            <person name="Varghese N."/>
            <person name="Submissions S."/>
        </authorList>
    </citation>
    <scope>NUCLEOTIDE SEQUENCE [LARGE SCALE GENOMIC DNA]</scope>
    <source>
        <strain evidence="6">CGMCC 4.3530</strain>
    </source>
</reference>
<dbReference type="GO" id="GO:0004252">
    <property type="term" value="F:serine-type endopeptidase activity"/>
    <property type="evidence" value="ECO:0007669"/>
    <property type="project" value="InterPro"/>
</dbReference>
<organism evidence="5 6">
    <name type="scientific">Saccharopolyspora shandongensis</name>
    <dbReference type="NCBI Taxonomy" id="418495"/>
    <lineage>
        <taxon>Bacteria</taxon>
        <taxon>Bacillati</taxon>
        <taxon>Actinomycetota</taxon>
        <taxon>Actinomycetes</taxon>
        <taxon>Pseudonocardiales</taxon>
        <taxon>Pseudonocardiaceae</taxon>
        <taxon>Saccharopolyspora</taxon>
    </lineage>
</organism>
<dbReference type="InterPro" id="IPR001254">
    <property type="entry name" value="Trypsin_dom"/>
</dbReference>
<dbReference type="PANTHER" id="PTHR24276">
    <property type="entry name" value="POLYSERASE-RELATED"/>
    <property type="match status" value="1"/>
</dbReference>